<evidence type="ECO:0000313" key="2">
    <source>
        <dbReference type="Proteomes" id="UP001054902"/>
    </source>
</evidence>
<reference evidence="1 2" key="1">
    <citation type="journal article" date="2021" name="Sci. Rep.">
        <title>The genome of the diatom Chaetoceros tenuissimus carries an ancient integrated fragment of an extant virus.</title>
        <authorList>
            <person name="Hongo Y."/>
            <person name="Kimura K."/>
            <person name="Takaki Y."/>
            <person name="Yoshida Y."/>
            <person name="Baba S."/>
            <person name="Kobayashi G."/>
            <person name="Nagasaki K."/>
            <person name="Hano T."/>
            <person name="Tomaru Y."/>
        </authorList>
    </citation>
    <scope>NUCLEOTIDE SEQUENCE [LARGE SCALE GENOMIC DNA]</scope>
    <source>
        <strain evidence="1 2">NIES-3715</strain>
    </source>
</reference>
<sequence>MHHNQIRQHSPLQSTENANLIENEIEERSSTVTDVSTVITHFLSCFLVATLFITWEGIDCTYLKPLSSTIRNFPQMSESASLTSESPQNIVELMAQSTRGMGRGKVDRSDGWYQDTYLTSRESISTDINSARSIPSYNEIMLEHRTSRIPSWKLGQIIKEDVDNAVDTILSSIETLNELKLKATEYEWDEMKSVLMSPILTSDLQYSCSLLQQAKEFLSDDARQEVGFDWGSCAWRRCGAQADAQESLAELYNSIGLFEPFECLFTIDIVERSLRDIITVVPNDLKPDSTSIIERIGEYVPYEPRNGGVDGEDETIDQDYLDALAQFQVYDEDDDGE</sequence>
<accession>A0AAD3H7T5</accession>
<proteinExistence type="predicted"/>
<dbReference type="EMBL" id="BLLK01000046">
    <property type="protein sequence ID" value="GFH53178.1"/>
    <property type="molecule type" value="Genomic_DNA"/>
</dbReference>
<evidence type="ECO:0000313" key="1">
    <source>
        <dbReference type="EMBL" id="GFH53178.1"/>
    </source>
</evidence>
<protein>
    <submittedName>
        <fullName evidence="1">Uncharacterized protein</fullName>
    </submittedName>
</protein>
<organism evidence="1 2">
    <name type="scientific">Chaetoceros tenuissimus</name>
    <dbReference type="NCBI Taxonomy" id="426638"/>
    <lineage>
        <taxon>Eukaryota</taxon>
        <taxon>Sar</taxon>
        <taxon>Stramenopiles</taxon>
        <taxon>Ochrophyta</taxon>
        <taxon>Bacillariophyta</taxon>
        <taxon>Coscinodiscophyceae</taxon>
        <taxon>Chaetocerotophycidae</taxon>
        <taxon>Chaetocerotales</taxon>
        <taxon>Chaetocerotaceae</taxon>
        <taxon>Chaetoceros</taxon>
    </lineage>
</organism>
<name>A0AAD3H7T5_9STRA</name>
<dbReference type="AlphaFoldDB" id="A0AAD3H7T5"/>
<comment type="caution">
    <text evidence="1">The sequence shown here is derived from an EMBL/GenBank/DDBJ whole genome shotgun (WGS) entry which is preliminary data.</text>
</comment>
<gene>
    <name evidence="1" type="ORF">CTEN210_09654</name>
</gene>
<dbReference type="Proteomes" id="UP001054902">
    <property type="component" value="Unassembled WGS sequence"/>
</dbReference>
<keyword evidence="2" id="KW-1185">Reference proteome</keyword>